<organism evidence="1 2">
    <name type="scientific">Pseudomonas putida (strain DOT-T1E)</name>
    <dbReference type="NCBI Taxonomy" id="1196325"/>
    <lineage>
        <taxon>Bacteria</taxon>
        <taxon>Pseudomonadati</taxon>
        <taxon>Pseudomonadota</taxon>
        <taxon>Gammaproteobacteria</taxon>
        <taxon>Pseudomonadales</taxon>
        <taxon>Pseudomonadaceae</taxon>
        <taxon>Pseudomonas</taxon>
    </lineage>
</organism>
<protein>
    <submittedName>
        <fullName evidence="1">Uncharacterized protein</fullName>
    </submittedName>
</protein>
<dbReference type="EMBL" id="CP003734">
    <property type="protein sequence ID" value="AFO48731.1"/>
    <property type="molecule type" value="Genomic_DNA"/>
</dbReference>
<reference evidence="2" key="1">
    <citation type="journal article" date="2013" name="Microb. Biotechnol.">
        <title>Metabolic potential of the organic-solvent tolerant Pseudomonas putida DOT-T1E deduced from its annotated genome.</title>
        <authorList>
            <person name="Udaondo Z."/>
            <person name="Molina L."/>
            <person name="Daniels C."/>
            <person name="Gomez M.J."/>
            <person name="Molina-Henares M.A."/>
            <person name="Matilla M.A."/>
            <person name="Roca A."/>
            <person name="Fernandez M."/>
            <person name="Duque E."/>
            <person name="Segura A."/>
            <person name="Ramos J.L."/>
        </authorList>
    </citation>
    <scope>NUCLEOTIDE SEQUENCE [LARGE SCALE GENOMIC DNA]</scope>
    <source>
        <strain evidence="2">DOT-T1E</strain>
    </source>
</reference>
<dbReference type="AlphaFoldDB" id="I7C6I0"/>
<accession>I7C6I0</accession>
<evidence type="ECO:0000313" key="1">
    <source>
        <dbReference type="EMBL" id="AFO48731.1"/>
    </source>
</evidence>
<dbReference type="KEGG" id="ppx:T1E_2892"/>
<sequence length="174" mass="19783">MNPLWTLAFDGSFSKVEIFNRANQSVGEQTFIELVDDFMSDGMKSLVDKNHSPEQLNFMSMVGQIMNYRTLYWTVKEEASSLCEDDAFELIELLICSMCPSVTMILDEGTVEVFQSSELWLMAGDFSDLLKCVLGPEFYELVEGEKDFTTDDVLGVMEQYFESSGGCEVFMIRN</sequence>
<gene>
    <name evidence="1" type="ordered locus">T1E_2892</name>
</gene>
<dbReference type="HOGENOM" id="CLU_1538765_0_0_6"/>
<evidence type="ECO:0000313" key="2">
    <source>
        <dbReference type="Proteomes" id="UP000006503"/>
    </source>
</evidence>
<name>I7C6I0_PSEPT</name>
<proteinExistence type="predicted"/>
<dbReference type="PATRIC" id="fig|1196325.3.peg.2875"/>
<dbReference type="Proteomes" id="UP000006503">
    <property type="component" value="Chromosome"/>
</dbReference>